<dbReference type="PANTHER" id="PTHR12192:SF2">
    <property type="entry name" value="GLUTATHIONE-SPECIFIC GAMMA-GLUTAMYLCYCLOTRANSFERASE 2"/>
    <property type="match status" value="1"/>
</dbReference>
<dbReference type="GO" id="GO:0061928">
    <property type="term" value="F:glutathione specific gamma-glutamylcyclotransferase activity"/>
    <property type="evidence" value="ECO:0007669"/>
    <property type="project" value="UniProtKB-EC"/>
</dbReference>
<dbReference type="RefSeq" id="WP_114803988.1">
    <property type="nucleotide sequence ID" value="NZ_QQAV01000008.1"/>
</dbReference>
<dbReference type="AlphaFoldDB" id="A0A370FBG2"/>
<dbReference type="CDD" id="cd06661">
    <property type="entry name" value="GGCT_like"/>
    <property type="match status" value="1"/>
</dbReference>
<dbReference type="Proteomes" id="UP000255265">
    <property type="component" value="Unassembled WGS sequence"/>
</dbReference>
<keyword evidence="4" id="KW-1185">Reference proteome</keyword>
<gene>
    <name evidence="3" type="ORF">DFR41_10870</name>
</gene>
<organism evidence="3 4">
    <name type="scientific">Pseudacidovorax intermedius</name>
    <dbReference type="NCBI Taxonomy" id="433924"/>
    <lineage>
        <taxon>Bacteria</taxon>
        <taxon>Pseudomonadati</taxon>
        <taxon>Pseudomonadota</taxon>
        <taxon>Betaproteobacteria</taxon>
        <taxon>Burkholderiales</taxon>
        <taxon>Comamonadaceae</taxon>
        <taxon>Pseudacidovorax</taxon>
    </lineage>
</organism>
<dbReference type="OrthoDB" id="9795692at2"/>
<accession>A0A370FBG2</accession>
<evidence type="ECO:0000313" key="4">
    <source>
        <dbReference type="Proteomes" id="UP000255265"/>
    </source>
</evidence>
<dbReference type="Gene3D" id="3.10.490.10">
    <property type="entry name" value="Gamma-glutamyl cyclotransferase-like"/>
    <property type="match status" value="1"/>
</dbReference>
<keyword evidence="2" id="KW-0456">Lyase</keyword>
<reference evidence="3 4" key="1">
    <citation type="submission" date="2018-07" db="EMBL/GenBank/DDBJ databases">
        <title>Genomic Encyclopedia of Type Strains, Phase IV (KMG-IV): sequencing the most valuable type-strain genomes for metagenomic binning, comparative biology and taxonomic classification.</title>
        <authorList>
            <person name="Goeker M."/>
        </authorList>
    </citation>
    <scope>NUCLEOTIDE SEQUENCE [LARGE SCALE GENOMIC DNA]</scope>
    <source>
        <strain evidence="3 4">DSM 21352</strain>
    </source>
</reference>
<dbReference type="GO" id="GO:0005737">
    <property type="term" value="C:cytoplasm"/>
    <property type="evidence" value="ECO:0007669"/>
    <property type="project" value="TreeGrafter"/>
</dbReference>
<name>A0A370FBG2_9BURK</name>
<evidence type="ECO:0000313" key="3">
    <source>
        <dbReference type="EMBL" id="RDI21946.1"/>
    </source>
</evidence>
<sequence>MPASLSPLPPAPAGQPFTRESLFDGSVMAAMKACAPPDVRLRTQEELDACLDATLASHDPAEDLYLFGYGSLMWNPAIHHIDAAPALVRGWGRRFCLWLYMARGSVEHPGLMLALDRGGACRGIALRIAAEQVRSELQLVWRREMLSGAYAARWVTAECQGERRRMLTFVANREHPRYAGRMEPDEVARYIADGRGVLGNCRDYFQHTVDALEGLGVRDREVQRLQTALASRPVLPN</sequence>
<dbReference type="InterPro" id="IPR013024">
    <property type="entry name" value="GGCT-like"/>
</dbReference>
<dbReference type="EMBL" id="QQAV01000008">
    <property type="protein sequence ID" value="RDI21946.1"/>
    <property type="molecule type" value="Genomic_DNA"/>
</dbReference>
<comment type="caution">
    <text evidence="3">The sequence shown here is derived from an EMBL/GenBank/DDBJ whole genome shotgun (WGS) entry which is preliminary data.</text>
</comment>
<dbReference type="PANTHER" id="PTHR12192">
    <property type="entry name" value="CATION TRANSPORT PROTEIN CHAC-RELATED"/>
    <property type="match status" value="1"/>
</dbReference>
<dbReference type="GO" id="GO:0006751">
    <property type="term" value="P:glutathione catabolic process"/>
    <property type="evidence" value="ECO:0007669"/>
    <property type="project" value="InterPro"/>
</dbReference>
<dbReference type="InterPro" id="IPR006840">
    <property type="entry name" value="ChaC"/>
</dbReference>
<proteinExistence type="predicted"/>
<dbReference type="EC" id="4.3.2.7" evidence="1"/>
<dbReference type="SUPFAM" id="SSF110857">
    <property type="entry name" value="Gamma-glutamyl cyclotransferase-like"/>
    <property type="match status" value="1"/>
</dbReference>
<protein>
    <recommendedName>
        <fullName evidence="1">glutathione-specific gamma-glutamylcyclotransferase</fullName>
        <ecNumber evidence="1">4.3.2.7</ecNumber>
    </recommendedName>
</protein>
<evidence type="ECO:0000256" key="2">
    <source>
        <dbReference type="ARBA" id="ARBA00023239"/>
    </source>
</evidence>
<dbReference type="InterPro" id="IPR036568">
    <property type="entry name" value="GGCT-like_sf"/>
</dbReference>
<dbReference type="Pfam" id="PF04752">
    <property type="entry name" value="ChaC"/>
    <property type="match status" value="1"/>
</dbReference>
<evidence type="ECO:0000256" key="1">
    <source>
        <dbReference type="ARBA" id="ARBA00012344"/>
    </source>
</evidence>